<dbReference type="STRING" id="316067.Geob_3416"/>
<dbReference type="GO" id="GO:0004518">
    <property type="term" value="F:nuclease activity"/>
    <property type="evidence" value="ECO:0007669"/>
    <property type="project" value="UniProtKB-KW"/>
</dbReference>
<evidence type="ECO:0000256" key="5">
    <source>
        <dbReference type="ARBA" id="ARBA00022741"/>
    </source>
</evidence>
<dbReference type="CDD" id="cd09641">
    <property type="entry name" value="Cas3''_I"/>
    <property type="match status" value="1"/>
</dbReference>
<dbReference type="Pfam" id="PF00270">
    <property type="entry name" value="DEAD"/>
    <property type="match status" value="1"/>
</dbReference>
<feature type="domain" description="HD Cas3-type" evidence="10">
    <location>
        <begin position="14"/>
        <end position="219"/>
    </location>
</feature>
<comment type="similarity">
    <text evidence="1">In the N-terminal section; belongs to the CRISPR-associated nuclease Cas3-HD family.</text>
</comment>
<keyword evidence="9" id="KW-0051">Antiviral defense</keyword>
<sequence>MRHDSQYVARYRDSDGMPQSVQDHLEGVSTLAASYTGKIGLPTIGELMGLLHDLGKYSAAFQSYLQSSEGKIEPDEEEYVDAGRMKGKIDHSTAGAQYLREQGKKDSRFWQIATDIMALCIASHHSGLIDCLASDGADVFTKRMQKPGDKTHFAEVDRNLEEQVRNRVQALLTSTQIENEMRRLLERLGKDMPSLEIGQFMLGFLTRFLFSALIDADRLNSAERKPANKPDWQPLIDLLEIHLAGFTVRNRIDEIRADISESCLQSAARGKGLIQLTVPTGGGKTLASLRFALHHAAKHGMDRIIYVVPYTSIIDQNARVARSVFAALEKNGRQIVLEHHSNLTPEQDTNESKLLAENWNVPIIYTTAVQFLETLFAAGTRGVRRLHQLANAVIIFDEIQTIPIRTIHLFNNAINFMVGQCGSTVVFCTATQPILDRVDPKKGAARLASDAEMMPNVGELFRDLHRARIEDHCKDTGWTEEAVAETALQELESSGSVLIIVNKKTQAKALYQRLHDKLDHVYHLSTSMCPAHRTAILDKVKACLNPENPLPVICISTQLIEAGVDVDFGTVIRYLAGLDSIAQAAGRCNRNGLRKIGRVLIVNPANEGLDRLPEIRNAQDVTKRVLREFKDNPDFFNRDLQSPKSLERYYDYYFFQRAGEMDFPVSDRDIRNMPRQRDTLLNLLSKNEDSVQIYLNEHKQAPSLYLRQSFMSAARAFKAIDSPSQGVIVPYGAGERIIADLSASGFDDKGRLLKEAQRYSVNLFPYELEKLKEQRRLYEVWSGSGIYCLDERHYSEEFGVSMEPVADMKLLIVSGGDNEEPY</sequence>
<dbReference type="PROSITE" id="PS51643">
    <property type="entry name" value="HD_CAS3"/>
    <property type="match status" value="1"/>
</dbReference>
<keyword evidence="4" id="KW-0479">Metal-binding</keyword>
<dbReference type="GO" id="GO:0046872">
    <property type="term" value="F:metal ion binding"/>
    <property type="evidence" value="ECO:0007669"/>
    <property type="project" value="UniProtKB-KW"/>
</dbReference>
<proteinExistence type="inferred from homology"/>
<keyword evidence="12" id="KW-1185">Reference proteome</keyword>
<dbReference type="GO" id="GO:0016787">
    <property type="term" value="F:hydrolase activity"/>
    <property type="evidence" value="ECO:0007669"/>
    <property type="project" value="UniProtKB-KW"/>
</dbReference>
<accession>B9M5K0</accession>
<dbReference type="InterPro" id="IPR001650">
    <property type="entry name" value="Helicase_C-like"/>
</dbReference>
<dbReference type="HOGENOM" id="CLU_010123_0_0_7"/>
<evidence type="ECO:0000256" key="9">
    <source>
        <dbReference type="ARBA" id="ARBA00023118"/>
    </source>
</evidence>
<name>B9M5K0_GEODF</name>
<dbReference type="EMBL" id="CP001390">
    <property type="protein sequence ID" value="ACM21759.1"/>
    <property type="molecule type" value="Genomic_DNA"/>
</dbReference>
<dbReference type="AlphaFoldDB" id="B9M5K0"/>
<keyword evidence="7" id="KW-0347">Helicase</keyword>
<evidence type="ECO:0000313" key="11">
    <source>
        <dbReference type="EMBL" id="ACM21759.1"/>
    </source>
</evidence>
<dbReference type="GO" id="GO:0003676">
    <property type="term" value="F:nucleic acid binding"/>
    <property type="evidence" value="ECO:0007669"/>
    <property type="project" value="InterPro"/>
</dbReference>
<keyword evidence="6" id="KW-0378">Hydrolase</keyword>
<dbReference type="Pfam" id="PF18019">
    <property type="entry name" value="Cas3_HD"/>
    <property type="match status" value="1"/>
</dbReference>
<keyword evidence="5" id="KW-0547">Nucleotide-binding</keyword>
<dbReference type="GO" id="GO:0051607">
    <property type="term" value="P:defense response to virus"/>
    <property type="evidence" value="ECO:0007669"/>
    <property type="project" value="UniProtKB-KW"/>
</dbReference>
<evidence type="ECO:0000259" key="10">
    <source>
        <dbReference type="PROSITE" id="PS51643"/>
    </source>
</evidence>
<gene>
    <name evidence="11" type="primary">cas3</name>
    <name evidence="11" type="ordered locus">Geob_3416</name>
</gene>
<dbReference type="InterPro" id="IPR014001">
    <property type="entry name" value="Helicase_ATP-bd"/>
</dbReference>
<protein>
    <submittedName>
        <fullName evidence="11">CRISPR-associated nuclease and helicase Cas3</fullName>
    </submittedName>
</protein>
<keyword evidence="8" id="KW-0067">ATP-binding</keyword>
<evidence type="ECO:0000256" key="7">
    <source>
        <dbReference type="ARBA" id="ARBA00022806"/>
    </source>
</evidence>
<dbReference type="GO" id="GO:0005524">
    <property type="term" value="F:ATP binding"/>
    <property type="evidence" value="ECO:0007669"/>
    <property type="project" value="UniProtKB-KW"/>
</dbReference>
<dbReference type="SUPFAM" id="SSF109604">
    <property type="entry name" value="HD-domain/PDEase-like"/>
    <property type="match status" value="1"/>
</dbReference>
<organism evidence="11 12">
    <name type="scientific">Geotalea daltonii (strain DSM 22248 / JCM 15807 / FRC-32)</name>
    <name type="common">Geobacter daltonii</name>
    <dbReference type="NCBI Taxonomy" id="316067"/>
    <lineage>
        <taxon>Bacteria</taxon>
        <taxon>Pseudomonadati</taxon>
        <taxon>Thermodesulfobacteriota</taxon>
        <taxon>Desulfuromonadia</taxon>
        <taxon>Geobacterales</taxon>
        <taxon>Geobacteraceae</taxon>
        <taxon>Geotalea</taxon>
    </lineage>
</organism>
<dbReference type="InterPro" id="IPR054712">
    <property type="entry name" value="Cas3-like_dom"/>
</dbReference>
<dbReference type="Gene3D" id="3.40.50.300">
    <property type="entry name" value="P-loop containing nucleotide triphosphate hydrolases"/>
    <property type="match status" value="2"/>
</dbReference>
<dbReference type="KEGG" id="geo:Geob_3416"/>
<evidence type="ECO:0000256" key="3">
    <source>
        <dbReference type="ARBA" id="ARBA00022722"/>
    </source>
</evidence>
<dbReference type="CDD" id="cd17930">
    <property type="entry name" value="DEXHc_cas3"/>
    <property type="match status" value="1"/>
</dbReference>
<dbReference type="Pfam" id="PF22590">
    <property type="entry name" value="Cas3-like_C_2"/>
    <property type="match status" value="1"/>
</dbReference>
<dbReference type="InterPro" id="IPR006474">
    <property type="entry name" value="Helicase_Cas3_CRISPR-ass_core"/>
</dbReference>
<evidence type="ECO:0000313" key="12">
    <source>
        <dbReference type="Proteomes" id="UP000007721"/>
    </source>
</evidence>
<dbReference type="InterPro" id="IPR011545">
    <property type="entry name" value="DEAD/DEAH_box_helicase_dom"/>
</dbReference>
<comment type="similarity">
    <text evidence="2">In the central section; belongs to the CRISPR-associated helicase Cas3 family.</text>
</comment>
<dbReference type="RefSeq" id="WP_012648487.1">
    <property type="nucleotide sequence ID" value="NC_011979.1"/>
</dbReference>
<dbReference type="Gene3D" id="1.10.3210.30">
    <property type="match status" value="1"/>
</dbReference>
<dbReference type="eggNOG" id="COG1203">
    <property type="taxonomic scope" value="Bacteria"/>
</dbReference>
<dbReference type="NCBIfam" id="TIGR01587">
    <property type="entry name" value="cas3_core"/>
    <property type="match status" value="1"/>
</dbReference>
<evidence type="ECO:0000256" key="4">
    <source>
        <dbReference type="ARBA" id="ARBA00022723"/>
    </source>
</evidence>
<dbReference type="NCBIfam" id="TIGR01596">
    <property type="entry name" value="cas3_HD"/>
    <property type="match status" value="1"/>
</dbReference>
<dbReference type="GO" id="GO:0004386">
    <property type="term" value="F:helicase activity"/>
    <property type="evidence" value="ECO:0007669"/>
    <property type="project" value="UniProtKB-KW"/>
</dbReference>
<keyword evidence="3" id="KW-0540">Nuclease</keyword>
<evidence type="ECO:0000256" key="8">
    <source>
        <dbReference type="ARBA" id="ARBA00022840"/>
    </source>
</evidence>
<reference evidence="11 12" key="1">
    <citation type="submission" date="2009-01" db="EMBL/GenBank/DDBJ databases">
        <title>Complete sequence of Geobacter sp. FRC-32.</title>
        <authorList>
            <consortium name="US DOE Joint Genome Institute"/>
            <person name="Lucas S."/>
            <person name="Copeland A."/>
            <person name="Lapidus A."/>
            <person name="Glavina del Rio T."/>
            <person name="Dalin E."/>
            <person name="Tice H."/>
            <person name="Bruce D."/>
            <person name="Goodwin L."/>
            <person name="Pitluck S."/>
            <person name="Saunders E."/>
            <person name="Brettin T."/>
            <person name="Detter J.C."/>
            <person name="Han C."/>
            <person name="Larimer F."/>
            <person name="Land M."/>
            <person name="Hauser L."/>
            <person name="Kyrpides N."/>
            <person name="Ovchinnikova G."/>
            <person name="Kostka J."/>
            <person name="Richardson P."/>
        </authorList>
    </citation>
    <scope>NUCLEOTIDE SEQUENCE [LARGE SCALE GENOMIC DNA]</scope>
    <source>
        <strain evidence="12">DSM 22248 / JCM 15807 / FRC-32</strain>
    </source>
</reference>
<dbReference type="SUPFAM" id="SSF52540">
    <property type="entry name" value="P-loop containing nucleoside triphosphate hydrolases"/>
    <property type="match status" value="1"/>
</dbReference>
<dbReference type="InterPro" id="IPR027417">
    <property type="entry name" value="P-loop_NTPase"/>
</dbReference>
<dbReference type="SMART" id="SM00490">
    <property type="entry name" value="HELICc"/>
    <property type="match status" value="1"/>
</dbReference>
<dbReference type="InterPro" id="IPR038257">
    <property type="entry name" value="CRISPR-assoc_Cas3_HD_sf"/>
</dbReference>
<evidence type="ECO:0000256" key="1">
    <source>
        <dbReference type="ARBA" id="ARBA00006847"/>
    </source>
</evidence>
<evidence type="ECO:0000256" key="6">
    <source>
        <dbReference type="ARBA" id="ARBA00022801"/>
    </source>
</evidence>
<dbReference type="InterPro" id="IPR006483">
    <property type="entry name" value="CRISPR-assoc_Cas3_HD"/>
</dbReference>
<dbReference type="Proteomes" id="UP000007721">
    <property type="component" value="Chromosome"/>
</dbReference>
<dbReference type="SMART" id="SM00487">
    <property type="entry name" value="DEXDc"/>
    <property type="match status" value="1"/>
</dbReference>
<evidence type="ECO:0000256" key="2">
    <source>
        <dbReference type="ARBA" id="ARBA00009046"/>
    </source>
</evidence>